<dbReference type="PIRSF" id="PIRSF029347">
    <property type="entry name" value="RecF"/>
    <property type="match status" value="1"/>
</dbReference>
<dbReference type="InterPro" id="IPR003959">
    <property type="entry name" value="ATPase_AAA_core"/>
</dbReference>
<dbReference type="EMBL" id="CAADFM010000136">
    <property type="protein sequence ID" value="VFK15916.1"/>
    <property type="molecule type" value="Genomic_DNA"/>
</dbReference>
<dbReference type="PANTHER" id="PTHR40396:SF1">
    <property type="entry name" value="ATPASE AAA-TYPE CORE DOMAIN-CONTAINING PROTEIN"/>
    <property type="match status" value="1"/>
</dbReference>
<evidence type="ECO:0000259" key="1">
    <source>
        <dbReference type="Pfam" id="PF13175"/>
    </source>
</evidence>
<organism evidence="3">
    <name type="scientific">Candidatus Kentrum sp. LPFa</name>
    <dbReference type="NCBI Taxonomy" id="2126335"/>
    <lineage>
        <taxon>Bacteria</taxon>
        <taxon>Pseudomonadati</taxon>
        <taxon>Pseudomonadota</taxon>
        <taxon>Gammaproteobacteria</taxon>
        <taxon>Candidatus Kentrum</taxon>
    </lineage>
</organism>
<dbReference type="GO" id="GO:0016887">
    <property type="term" value="F:ATP hydrolysis activity"/>
    <property type="evidence" value="ECO:0007669"/>
    <property type="project" value="InterPro"/>
</dbReference>
<dbReference type="GO" id="GO:0005524">
    <property type="term" value="F:ATP binding"/>
    <property type="evidence" value="ECO:0007669"/>
    <property type="project" value="InterPro"/>
</dbReference>
<dbReference type="Gene3D" id="3.40.50.300">
    <property type="entry name" value="P-loop containing nucleotide triphosphate hydrolases"/>
    <property type="match status" value="1"/>
</dbReference>
<reference evidence="3" key="1">
    <citation type="submission" date="2019-02" db="EMBL/GenBank/DDBJ databases">
        <authorList>
            <person name="Gruber-Vodicka R. H."/>
            <person name="Seah K. B. B."/>
        </authorList>
    </citation>
    <scope>NUCLEOTIDE SEQUENCE</scope>
    <source>
        <strain evidence="3">BECK_S312</strain>
        <strain evidence="4">BECK_S426</strain>
    </source>
</reference>
<dbReference type="EMBL" id="CAADFP010000135">
    <property type="protein sequence ID" value="VFK31326.1"/>
    <property type="molecule type" value="Genomic_DNA"/>
</dbReference>
<dbReference type="InterPro" id="IPR027417">
    <property type="entry name" value="P-loop_NTPase"/>
</dbReference>
<gene>
    <name evidence="3" type="ORF">BECKLPF1236A_GA0070988_101362</name>
    <name evidence="4" type="ORF">BECKLPF1236C_GA0070990_101352</name>
</gene>
<dbReference type="AlphaFoldDB" id="A0A450WFR3"/>
<feature type="domain" description="Endonuclease GajA/Old nuclease/RecF-like AAA" evidence="1">
    <location>
        <begin position="1"/>
        <end position="50"/>
    </location>
</feature>
<evidence type="ECO:0000259" key="2">
    <source>
        <dbReference type="Pfam" id="PF13304"/>
    </source>
</evidence>
<evidence type="ECO:0000313" key="4">
    <source>
        <dbReference type="EMBL" id="VFK31326.1"/>
    </source>
</evidence>
<name>A0A450WFR3_9GAMM</name>
<dbReference type="SUPFAM" id="SSF52540">
    <property type="entry name" value="P-loop containing nucleoside triphosphate hydrolases"/>
    <property type="match status" value="1"/>
</dbReference>
<protein>
    <submittedName>
        <fullName evidence="3">Predicted ATPase</fullName>
    </submittedName>
</protein>
<dbReference type="Pfam" id="PF13175">
    <property type="entry name" value="AAA_15"/>
    <property type="match status" value="1"/>
</dbReference>
<sequence>MKIESIRLKNFKSFRDVTMRDIPRFCVLVGANGAGKSTLFKVFEFLKEALSGNIHTALVKLGGSRGFREIRTRGETGDIAKGNIEIELEFRAKPNAPLVTYSLSIGEEDGRPLVEREILQYQHGSEEQPWHLLDFSHGKGSVVTNGLDLDKITDAADLEREEQVLKSPDILSIKGLAQFERFPAVVALGNLIKNWHISDFHINRARPEQEAGYAEHLSREGENLSLVTEYLYSRHRKVFDEILSKLSQRAPGISKVDAKTTEEGRVLLRFQDSAFEDPFLARYVSDGTIKMFAYLTLLYDPAPHPLLCVEEPENQLYPKLLWELAEEFRSYADRGGQVFVSTHSPDFLNAVALDEVFWLIKKDGHSEIRRARDDEQIAGFMAEGDQMGYLWKEGFFEGVGF</sequence>
<proteinExistence type="predicted"/>
<evidence type="ECO:0000313" key="3">
    <source>
        <dbReference type="EMBL" id="VFK15916.1"/>
    </source>
</evidence>
<dbReference type="InterPro" id="IPR041685">
    <property type="entry name" value="AAA_GajA/Old/RecF-like"/>
</dbReference>
<dbReference type="PANTHER" id="PTHR40396">
    <property type="entry name" value="ATPASE-LIKE PROTEIN"/>
    <property type="match status" value="1"/>
</dbReference>
<accession>A0A450WFR3</accession>
<feature type="domain" description="ATPase AAA-type core" evidence="2">
    <location>
        <begin position="136"/>
        <end position="348"/>
    </location>
</feature>
<dbReference type="InterPro" id="IPR014555">
    <property type="entry name" value="RecF-like"/>
</dbReference>
<dbReference type="Pfam" id="PF13304">
    <property type="entry name" value="AAA_21"/>
    <property type="match status" value="1"/>
</dbReference>